<dbReference type="Proteomes" id="UP000305401">
    <property type="component" value="Unassembled WGS sequence"/>
</dbReference>
<protein>
    <submittedName>
        <fullName evidence="1">DUF21 domain-containing protein</fullName>
    </submittedName>
</protein>
<sequence>MELILLYLFGALALSFLCSVLEAVLLSTPVSFISMKESQGAKSAPLMMRYKTNIDRPVAAILSLNTVAHTVGAAGVGSESVKIFGEAYFGIISAVLTLLILVLSEIIPKTIGASYWRELAMPSANVIRVLIFITYPLVWLSEQLTRCFAPKIQPLSVSREEVAAMIDVGEEEGVFQEQESKIIRSSLKLKNVKAEEVMTPYIVVESVSAQTTMSEFYRRKEFAAFSRIPVYSDRKEYITGYVLRATVLDRICSGNEGDPVSSILRPVLYFREEESISNIWESMQEHNEHISVITDEYGCMRGIVTLEDVIETMLGVEIVDECDSAADLQEEARKKCPSHVPVMQCGEVALQGEN</sequence>
<organism evidence="1 2">
    <name type="scientific">Muribaculum caecicola</name>
    <dbReference type="NCBI Taxonomy" id="3038144"/>
    <lineage>
        <taxon>Bacteria</taxon>
        <taxon>Pseudomonadati</taxon>
        <taxon>Bacteroidota</taxon>
        <taxon>Bacteroidia</taxon>
        <taxon>Bacteroidales</taxon>
        <taxon>Muribaculaceae</taxon>
        <taxon>Muribaculum</taxon>
    </lineage>
</organism>
<gene>
    <name evidence="1" type="ORF">E5990_05635</name>
</gene>
<name>A0AC61S5L8_9BACT</name>
<reference evidence="1" key="1">
    <citation type="submission" date="2019-04" db="EMBL/GenBank/DDBJ databases">
        <title>Microbes associate with the intestines of laboratory mice.</title>
        <authorList>
            <person name="Navarre W."/>
            <person name="Wong E."/>
            <person name="Huang K.C."/>
            <person name="Tropini C."/>
            <person name="Ng K."/>
            <person name="Yu B."/>
        </authorList>
    </citation>
    <scope>NUCLEOTIDE SEQUENCE</scope>
    <source>
        <strain evidence="1">NM86_A22</strain>
    </source>
</reference>
<keyword evidence="2" id="KW-1185">Reference proteome</keyword>
<proteinExistence type="predicted"/>
<comment type="caution">
    <text evidence="1">The sequence shown here is derived from an EMBL/GenBank/DDBJ whole genome shotgun (WGS) entry which is preliminary data.</text>
</comment>
<dbReference type="EMBL" id="SSTG01000053">
    <property type="protein sequence ID" value="THG51862.1"/>
    <property type="molecule type" value="Genomic_DNA"/>
</dbReference>
<evidence type="ECO:0000313" key="2">
    <source>
        <dbReference type="Proteomes" id="UP000305401"/>
    </source>
</evidence>
<accession>A0AC61S5L8</accession>
<evidence type="ECO:0000313" key="1">
    <source>
        <dbReference type="EMBL" id="THG51862.1"/>
    </source>
</evidence>